<dbReference type="SMART" id="SM00944">
    <property type="entry name" value="Pro-kuma_activ"/>
    <property type="match status" value="1"/>
</dbReference>
<feature type="signal peptide" evidence="16">
    <location>
        <begin position="1"/>
        <end position="17"/>
    </location>
</feature>
<dbReference type="Pfam" id="PF09286">
    <property type="entry name" value="Pro-kuma_activ"/>
    <property type="match status" value="1"/>
</dbReference>
<dbReference type="GO" id="GO:0008240">
    <property type="term" value="F:tripeptidyl-peptidase activity"/>
    <property type="evidence" value="ECO:0007669"/>
    <property type="project" value="UniProtKB-EC"/>
</dbReference>
<gene>
    <name evidence="18" type="primary">sed4_0</name>
    <name evidence="18" type="ORF">LAWI1_G001327</name>
</gene>
<feature type="chain" id="PRO_5021872353" description="tripeptidyl-peptidase II" evidence="16">
    <location>
        <begin position="18"/>
        <end position="602"/>
    </location>
</feature>
<dbReference type="InterPro" id="IPR015366">
    <property type="entry name" value="S53_propep"/>
</dbReference>
<keyword evidence="8 16" id="KW-0732">Signal</keyword>
<dbReference type="Gene3D" id="3.40.50.200">
    <property type="entry name" value="Peptidase S8/S53 domain"/>
    <property type="match status" value="1"/>
</dbReference>
<evidence type="ECO:0000256" key="2">
    <source>
        <dbReference type="ARBA" id="ARBA00002451"/>
    </source>
</evidence>
<dbReference type="PROSITE" id="PS00138">
    <property type="entry name" value="SUBTILASE_SER"/>
    <property type="match status" value="1"/>
</dbReference>
<dbReference type="PANTHER" id="PTHR14218:SF34">
    <property type="entry name" value="TRIPEPTIDYL-PEPTIDASE SED4"/>
    <property type="match status" value="1"/>
</dbReference>
<evidence type="ECO:0000256" key="15">
    <source>
        <dbReference type="PROSITE-ProRule" id="PRU01032"/>
    </source>
</evidence>
<dbReference type="Proteomes" id="UP000315522">
    <property type="component" value="Unassembled WGS sequence"/>
</dbReference>
<keyword evidence="13" id="KW-0865">Zymogen</keyword>
<dbReference type="GO" id="GO:0006508">
    <property type="term" value="P:proteolysis"/>
    <property type="evidence" value="ECO:0007669"/>
    <property type="project" value="UniProtKB-KW"/>
</dbReference>
<dbReference type="SUPFAM" id="SSF54897">
    <property type="entry name" value="Protease propeptides/inhibitors"/>
    <property type="match status" value="1"/>
</dbReference>
<dbReference type="SUPFAM" id="SSF52743">
    <property type="entry name" value="Subtilisin-like"/>
    <property type="match status" value="1"/>
</dbReference>
<feature type="domain" description="Peptidase S53" evidence="17">
    <location>
        <begin position="205"/>
        <end position="602"/>
    </location>
</feature>
<reference evidence="18 19" key="1">
    <citation type="submission" date="2018-05" db="EMBL/GenBank/DDBJ databases">
        <title>Genome sequencing and assembly of the regulated plant pathogen Lachnellula willkommii and related sister species for the development of diagnostic species identification markers.</title>
        <authorList>
            <person name="Giroux E."/>
            <person name="Bilodeau G."/>
        </authorList>
    </citation>
    <scope>NUCLEOTIDE SEQUENCE [LARGE SCALE GENOMIC DNA]</scope>
    <source>
        <strain evidence="18 19">CBS 172.35</strain>
    </source>
</reference>
<feature type="active site" description="Charge relay system" evidence="15">
    <location>
        <position position="280"/>
    </location>
</feature>
<sequence length="602" mass="64155">MFSKTALFAALLSPTLAAVHEQLAALPLGWSEVATPADGQVLTLSIGLAQQNIDQLESKLLAVSTPGNAEYGQHLDVDDVNALFAPTEEANTAVQSWLTNAGVSQVQSDGHWVTFATTVSQANELLNTTFKTYSNSGVQKIRTTQYSVPDDIVSYVDLITPTTYLGKTVASMPKYGTRKYLKPQFTKTKKDTPTNRSIDASCQTSITPSCIKELYSVGNYTPDANSGSVVGFGSFLNQSALYADLFAYETLYNIPTQNFSVVLINNATNDQNTSTAQVGEADLDVQNIIGVSHPLPVVEFITGGSPPFVPNLDEPTAADNQNEPYIPYYQYLLKQKNSDLPQVISNSYGDDEQTVPKSYAIRACNMIGMLGLRGITVLESAGDTGVGAPCQSNDGKKTPQFTPTFPGTCPYLLSVGGTQAVTPEVAWVAGSGGFSNYFSRAWYQEGAVQDYLNNHISNATKNYYQPFTNFSGRGFPDISAHSLTPDYQVVYDGTPSPSGGTSAAAPVVAGIIGLLNDARLRAGKNALGFINPLLYDIGVKTLNDITGGGSVGCTGINGQTGATVPGASVIPYASWNSTEGWDPVTGLGTPNFQKLKELVLKF</sequence>
<evidence type="ECO:0000256" key="13">
    <source>
        <dbReference type="ARBA" id="ARBA00023145"/>
    </source>
</evidence>
<dbReference type="Pfam" id="PF00082">
    <property type="entry name" value="Peptidase_S8"/>
    <property type="match status" value="1"/>
</dbReference>
<keyword evidence="11 15" id="KW-0106">Calcium</keyword>
<dbReference type="GO" id="GO:0005576">
    <property type="term" value="C:extracellular region"/>
    <property type="evidence" value="ECO:0007669"/>
    <property type="project" value="UniProtKB-SubCell"/>
</dbReference>
<keyword evidence="10 15" id="KW-0720">Serine protease</keyword>
<dbReference type="EC" id="3.4.14.10" evidence="4"/>
<evidence type="ECO:0000313" key="19">
    <source>
        <dbReference type="Proteomes" id="UP000315522"/>
    </source>
</evidence>
<evidence type="ECO:0000256" key="7">
    <source>
        <dbReference type="ARBA" id="ARBA00022723"/>
    </source>
</evidence>
<dbReference type="InterPro" id="IPR000209">
    <property type="entry name" value="Peptidase_S8/S53_dom"/>
</dbReference>
<organism evidence="18 19">
    <name type="scientific">Lachnellula willkommii</name>
    <dbReference type="NCBI Taxonomy" id="215461"/>
    <lineage>
        <taxon>Eukaryota</taxon>
        <taxon>Fungi</taxon>
        <taxon>Dikarya</taxon>
        <taxon>Ascomycota</taxon>
        <taxon>Pezizomycotina</taxon>
        <taxon>Leotiomycetes</taxon>
        <taxon>Helotiales</taxon>
        <taxon>Lachnaceae</taxon>
        <taxon>Lachnellula</taxon>
    </lineage>
</organism>
<dbReference type="InterPro" id="IPR036852">
    <property type="entry name" value="Peptidase_S8/S53_dom_sf"/>
</dbReference>
<evidence type="ECO:0000259" key="17">
    <source>
        <dbReference type="PROSITE" id="PS51695"/>
    </source>
</evidence>
<dbReference type="CDD" id="cd11377">
    <property type="entry name" value="Pro-peptidase_S53"/>
    <property type="match status" value="1"/>
</dbReference>
<comment type="subcellular location">
    <subcellularLocation>
        <location evidence="3">Secreted</location>
        <location evidence="3">Extracellular space</location>
    </subcellularLocation>
</comment>
<evidence type="ECO:0000256" key="1">
    <source>
        <dbReference type="ARBA" id="ARBA00001910"/>
    </source>
</evidence>
<dbReference type="InterPro" id="IPR030400">
    <property type="entry name" value="Sedolisin_dom"/>
</dbReference>
<protein>
    <recommendedName>
        <fullName evidence="4">tripeptidyl-peptidase II</fullName>
        <ecNumber evidence="4">3.4.14.10</ecNumber>
    </recommendedName>
</protein>
<feature type="binding site" evidence="15">
    <location>
        <position position="545"/>
    </location>
    <ligand>
        <name>Ca(2+)</name>
        <dbReference type="ChEBI" id="CHEBI:29108"/>
    </ligand>
</feature>
<proteinExistence type="predicted"/>
<evidence type="ECO:0000256" key="6">
    <source>
        <dbReference type="ARBA" id="ARBA00022670"/>
    </source>
</evidence>
<dbReference type="EMBL" id="QGML01000157">
    <property type="protein sequence ID" value="TVY93282.1"/>
    <property type="molecule type" value="Genomic_DNA"/>
</dbReference>
<comment type="function">
    <text evidence="2">Secreted tripeptidyl-peptidase which degrades proteins at acidic pHs and is involved in virulence.</text>
</comment>
<evidence type="ECO:0000256" key="5">
    <source>
        <dbReference type="ARBA" id="ARBA00022525"/>
    </source>
</evidence>
<feature type="active site" description="Charge relay system" evidence="15">
    <location>
        <position position="284"/>
    </location>
</feature>
<dbReference type="PANTHER" id="PTHR14218">
    <property type="entry name" value="PROTEASE S8 TRIPEPTIDYL PEPTIDASE I CLN2"/>
    <property type="match status" value="1"/>
</dbReference>
<dbReference type="InterPro" id="IPR050819">
    <property type="entry name" value="Tripeptidyl-peptidase_I"/>
</dbReference>
<keyword evidence="9 15" id="KW-0378">Hydrolase</keyword>
<keyword evidence="7 15" id="KW-0479">Metal-binding</keyword>
<evidence type="ECO:0000256" key="16">
    <source>
        <dbReference type="SAM" id="SignalP"/>
    </source>
</evidence>
<dbReference type="CDD" id="cd04056">
    <property type="entry name" value="Peptidases_S53"/>
    <property type="match status" value="1"/>
</dbReference>
<keyword evidence="6 15" id="KW-0645">Protease</keyword>
<evidence type="ECO:0000256" key="9">
    <source>
        <dbReference type="ARBA" id="ARBA00022801"/>
    </source>
</evidence>
<feature type="binding site" evidence="15">
    <location>
        <position position="580"/>
    </location>
    <ligand>
        <name>Ca(2+)</name>
        <dbReference type="ChEBI" id="CHEBI:29108"/>
    </ligand>
</feature>
<feature type="binding site" evidence="15">
    <location>
        <position position="544"/>
    </location>
    <ligand>
        <name>Ca(2+)</name>
        <dbReference type="ChEBI" id="CHEBI:29108"/>
    </ligand>
</feature>
<keyword evidence="19" id="KW-1185">Reference proteome</keyword>
<evidence type="ECO:0000256" key="4">
    <source>
        <dbReference type="ARBA" id="ARBA00012462"/>
    </source>
</evidence>
<evidence type="ECO:0000256" key="10">
    <source>
        <dbReference type="ARBA" id="ARBA00022825"/>
    </source>
</evidence>
<evidence type="ECO:0000256" key="8">
    <source>
        <dbReference type="ARBA" id="ARBA00022729"/>
    </source>
</evidence>
<comment type="catalytic activity">
    <reaction evidence="1">
        <text>Release of an N-terminal tripeptide from a polypeptide.</text>
        <dbReference type="EC" id="3.4.14.10"/>
    </reaction>
</comment>
<dbReference type="GO" id="GO:0046872">
    <property type="term" value="F:metal ion binding"/>
    <property type="evidence" value="ECO:0007669"/>
    <property type="project" value="UniProtKB-UniRule"/>
</dbReference>
<accession>A0A559MJZ5</accession>
<dbReference type="GO" id="GO:0004252">
    <property type="term" value="F:serine-type endopeptidase activity"/>
    <property type="evidence" value="ECO:0007669"/>
    <property type="project" value="UniProtKB-UniRule"/>
</dbReference>
<evidence type="ECO:0000256" key="14">
    <source>
        <dbReference type="ARBA" id="ARBA00023180"/>
    </source>
</evidence>
<dbReference type="InterPro" id="IPR023828">
    <property type="entry name" value="Peptidase_S8_Ser-AS"/>
</dbReference>
<dbReference type="PROSITE" id="PS51695">
    <property type="entry name" value="SEDOLISIN"/>
    <property type="match status" value="1"/>
</dbReference>
<name>A0A559MJZ5_9HELO</name>
<dbReference type="AlphaFoldDB" id="A0A559MJZ5"/>
<comment type="caution">
    <text evidence="18">The sequence shown here is derived from an EMBL/GenBank/DDBJ whole genome shotgun (WGS) entry which is preliminary data.</text>
</comment>
<keyword evidence="12" id="KW-0843">Virulence</keyword>
<evidence type="ECO:0000256" key="12">
    <source>
        <dbReference type="ARBA" id="ARBA00023026"/>
    </source>
</evidence>
<evidence type="ECO:0000256" key="3">
    <source>
        <dbReference type="ARBA" id="ARBA00004239"/>
    </source>
</evidence>
<comment type="cofactor">
    <cofactor evidence="15">
        <name>Ca(2+)</name>
        <dbReference type="ChEBI" id="CHEBI:29108"/>
    </cofactor>
    <text evidence="15">Binds 1 Ca(2+) ion per subunit.</text>
</comment>
<evidence type="ECO:0000313" key="18">
    <source>
        <dbReference type="EMBL" id="TVY93282.1"/>
    </source>
</evidence>
<feature type="binding site" evidence="15">
    <location>
        <position position="582"/>
    </location>
    <ligand>
        <name>Ca(2+)</name>
        <dbReference type="ChEBI" id="CHEBI:29108"/>
    </ligand>
</feature>
<dbReference type="FunFam" id="3.40.50.200:FF:000015">
    <property type="entry name" value="Tripeptidyl peptidase A"/>
    <property type="match status" value="1"/>
</dbReference>
<keyword evidence="14" id="KW-0325">Glycoprotein</keyword>
<keyword evidence="5" id="KW-0964">Secreted</keyword>
<feature type="active site" description="Charge relay system" evidence="15">
    <location>
        <position position="502"/>
    </location>
</feature>
<evidence type="ECO:0000256" key="11">
    <source>
        <dbReference type="ARBA" id="ARBA00022837"/>
    </source>
</evidence>